<dbReference type="PANTHER" id="PTHR30050">
    <property type="entry name" value="CHROMOSOMAL REPLICATION INITIATOR PROTEIN DNAA"/>
    <property type="match status" value="1"/>
</dbReference>
<dbReference type="InterPro" id="IPR027417">
    <property type="entry name" value="P-loop_NTPase"/>
</dbReference>
<dbReference type="Gene3D" id="3.40.50.300">
    <property type="entry name" value="P-loop containing nucleotide triphosphate hydrolases"/>
    <property type="match status" value="1"/>
</dbReference>
<keyword evidence="2" id="KW-0547">Nucleotide-binding</keyword>
<keyword evidence="2" id="KW-0067">ATP-binding</keyword>
<dbReference type="SUPFAM" id="SSF52540">
    <property type="entry name" value="P-loop containing nucleoside triphosphate hydrolases"/>
    <property type="match status" value="1"/>
</dbReference>
<dbReference type="PANTHER" id="PTHR30050:SF4">
    <property type="entry name" value="ATP-BINDING PROTEIN RV3427C IN INSERTION SEQUENCE-RELATED"/>
    <property type="match status" value="1"/>
</dbReference>
<organism evidence="2 3">
    <name type="scientific">Fervidibacillus albus</name>
    <dbReference type="NCBI Taxonomy" id="2980026"/>
    <lineage>
        <taxon>Bacteria</taxon>
        <taxon>Bacillati</taxon>
        <taxon>Bacillota</taxon>
        <taxon>Bacilli</taxon>
        <taxon>Bacillales</taxon>
        <taxon>Bacillaceae</taxon>
        <taxon>Fervidibacillus</taxon>
    </lineage>
</organism>
<proteinExistence type="predicted"/>
<keyword evidence="3" id="KW-1185">Reference proteome</keyword>
<dbReference type="GO" id="GO:0005524">
    <property type="term" value="F:ATP binding"/>
    <property type="evidence" value="ECO:0007669"/>
    <property type="project" value="UniProtKB-KW"/>
</dbReference>
<dbReference type="InterPro" id="IPR002611">
    <property type="entry name" value="IstB_ATP-bd"/>
</dbReference>
<evidence type="ECO:0000313" key="3">
    <source>
        <dbReference type="Proteomes" id="UP001164718"/>
    </source>
</evidence>
<dbReference type="KEGG" id="faf:OE104_02955"/>
<sequence length="261" mass="29564">MKALADISNFQISEVGEEVCPKCGSSFKLYHTPRGVLGACKTCADRELIQSLNLPTVEDLQKMKLSKFVEQLEKVTSDIKNASVKGYKPTHESQIKAKQIVIKYINEFDGKKSIVFSGNPGVGKSHLAYAATKAIRSKGYTAVFIKSTYLLERIKASYSLNSNVSEEQIFDMLERLDLLVIDDIGSEYVKKNDGYETWASEVLYKILDMRIEKANIYTTNYTESELTDKYGNNGPRIISRMLNKAIAHRIEGKDYRRQEVF</sequence>
<evidence type="ECO:0000259" key="1">
    <source>
        <dbReference type="Pfam" id="PF01695"/>
    </source>
</evidence>
<evidence type="ECO:0000313" key="2">
    <source>
        <dbReference type="EMBL" id="WAA10310.1"/>
    </source>
</evidence>
<gene>
    <name evidence="2" type="ORF">OE104_02955</name>
</gene>
<dbReference type="GO" id="GO:0006260">
    <property type="term" value="P:DNA replication"/>
    <property type="evidence" value="ECO:0007669"/>
    <property type="project" value="TreeGrafter"/>
</dbReference>
<dbReference type="AlphaFoldDB" id="A0A9E8LVX4"/>
<protein>
    <submittedName>
        <fullName evidence="2">ATP-binding protein</fullName>
    </submittedName>
</protein>
<reference evidence="2" key="1">
    <citation type="submission" date="2022-09" db="EMBL/GenBank/DDBJ databases">
        <title>Complete Genomes of Fervidibacillus albus and Fervidibacillus halotolerans isolated from tidal flat sediments.</title>
        <authorList>
            <person name="Kwon K.K."/>
            <person name="Yang S.-H."/>
            <person name="Park M.J."/>
            <person name="Oh H.-M."/>
        </authorList>
    </citation>
    <scope>NUCLEOTIDE SEQUENCE</scope>
    <source>
        <strain evidence="2">MEBiC13591</strain>
    </source>
</reference>
<accession>A0A9E8LVX4</accession>
<name>A0A9E8LVX4_9BACI</name>
<dbReference type="RefSeq" id="WP_275418094.1">
    <property type="nucleotide sequence ID" value="NZ_CP106878.1"/>
</dbReference>
<dbReference type="Proteomes" id="UP001164718">
    <property type="component" value="Chromosome"/>
</dbReference>
<dbReference type="EMBL" id="CP106878">
    <property type="protein sequence ID" value="WAA10310.1"/>
    <property type="molecule type" value="Genomic_DNA"/>
</dbReference>
<dbReference type="CDD" id="cd00009">
    <property type="entry name" value="AAA"/>
    <property type="match status" value="1"/>
</dbReference>
<dbReference type="Pfam" id="PF01695">
    <property type="entry name" value="IstB_IS21"/>
    <property type="match status" value="1"/>
</dbReference>
<feature type="domain" description="IstB-like ATP-binding" evidence="1">
    <location>
        <begin position="94"/>
        <end position="258"/>
    </location>
</feature>